<dbReference type="Gene3D" id="3.40.140.10">
    <property type="entry name" value="Cytidine Deaminase, domain 2"/>
    <property type="match status" value="1"/>
</dbReference>
<dbReference type="AlphaFoldDB" id="T0ZEF1"/>
<dbReference type="PANTHER" id="PTHR38011">
    <property type="entry name" value="DIHYDROFOLATE REDUCTASE FAMILY PROTEIN (AFU_ORTHOLOGUE AFUA_8G06820)"/>
    <property type="match status" value="1"/>
</dbReference>
<comment type="pathway">
    <text evidence="1">Cofactor biosynthesis; riboflavin biosynthesis; 5-amino-6-(D-ribitylamino)uracil from GTP: step 2/4.</text>
</comment>
<dbReference type="GO" id="GO:0008703">
    <property type="term" value="F:5-amino-6-(5-phosphoribosylamino)uracil reductase activity"/>
    <property type="evidence" value="ECO:0007669"/>
    <property type="project" value="InterPro"/>
</dbReference>
<comment type="caution">
    <text evidence="10">The sequence shown here is derived from an EMBL/GenBank/DDBJ whole genome shotgun (WGS) entry which is preliminary data.</text>
</comment>
<evidence type="ECO:0000256" key="3">
    <source>
        <dbReference type="ARBA" id="ARBA00022619"/>
    </source>
</evidence>
<evidence type="ECO:0000313" key="10">
    <source>
        <dbReference type="EMBL" id="EQD27204.1"/>
    </source>
</evidence>
<gene>
    <name evidence="10" type="ORF">B1A_21741</name>
</gene>
<dbReference type="Pfam" id="PF00383">
    <property type="entry name" value="dCMP_cyt_deam_1"/>
    <property type="match status" value="1"/>
</dbReference>
<keyword evidence="4" id="KW-0479">Metal-binding</keyword>
<dbReference type="InterPro" id="IPR004794">
    <property type="entry name" value="Eubact_RibD"/>
</dbReference>
<dbReference type="PROSITE" id="PS51747">
    <property type="entry name" value="CYT_DCMP_DEAMINASES_2"/>
    <property type="match status" value="1"/>
</dbReference>
<evidence type="ECO:0000256" key="5">
    <source>
        <dbReference type="ARBA" id="ARBA00022833"/>
    </source>
</evidence>
<feature type="domain" description="CMP/dCMP-type deaminase" evidence="9">
    <location>
        <begin position="1"/>
        <end position="90"/>
    </location>
</feature>
<evidence type="ECO:0000256" key="1">
    <source>
        <dbReference type="ARBA" id="ARBA00004882"/>
    </source>
</evidence>
<dbReference type="InterPro" id="IPR016193">
    <property type="entry name" value="Cytidine_deaminase-like"/>
</dbReference>
<keyword evidence="5" id="KW-0862">Zinc</keyword>
<dbReference type="PANTHER" id="PTHR38011:SF7">
    <property type="entry name" value="2,5-DIAMINO-6-RIBOSYLAMINO-4(3H)-PYRIMIDINONE 5'-PHOSPHATE REDUCTASE"/>
    <property type="match status" value="1"/>
</dbReference>
<evidence type="ECO:0000256" key="6">
    <source>
        <dbReference type="ARBA" id="ARBA00022857"/>
    </source>
</evidence>
<protein>
    <submittedName>
        <fullName evidence="10">Riboflavin biosynthesis protein RibD</fullName>
        <ecNumber evidence="10">3.5.4.26</ecNumber>
    </submittedName>
</protein>
<dbReference type="NCBIfam" id="TIGR00326">
    <property type="entry name" value="eubact_ribD"/>
    <property type="match status" value="1"/>
</dbReference>
<dbReference type="InterPro" id="IPR024072">
    <property type="entry name" value="DHFR-like_dom_sf"/>
</dbReference>
<dbReference type="InterPro" id="IPR002125">
    <property type="entry name" value="CMP_dCMP_dom"/>
</dbReference>
<evidence type="ECO:0000256" key="8">
    <source>
        <dbReference type="ARBA" id="ARBA00023268"/>
    </source>
</evidence>
<reference evidence="10" key="2">
    <citation type="journal article" date="2014" name="ISME J.">
        <title>Microbial stratification in low pH oxic and suboxic macroscopic growths along an acid mine drainage.</title>
        <authorList>
            <person name="Mendez-Garcia C."/>
            <person name="Mesa V."/>
            <person name="Sprenger R.R."/>
            <person name="Richter M."/>
            <person name="Diez M.S."/>
            <person name="Solano J."/>
            <person name="Bargiela R."/>
            <person name="Golyshina O.V."/>
            <person name="Manteca A."/>
            <person name="Ramos J.L."/>
            <person name="Gallego J.R."/>
            <person name="Llorente I."/>
            <person name="Martins Dos Santos V.A."/>
            <person name="Jensen O.N."/>
            <person name="Pelaez A.I."/>
            <person name="Sanchez J."/>
            <person name="Ferrer M."/>
        </authorList>
    </citation>
    <scope>NUCLEOTIDE SEQUENCE</scope>
</reference>
<dbReference type="EMBL" id="AUZX01016072">
    <property type="protein sequence ID" value="EQD27204.1"/>
    <property type="molecule type" value="Genomic_DNA"/>
</dbReference>
<evidence type="ECO:0000256" key="2">
    <source>
        <dbReference type="ARBA" id="ARBA00004910"/>
    </source>
</evidence>
<feature type="non-terminal residue" evidence="10">
    <location>
        <position position="1"/>
    </location>
</feature>
<proteinExistence type="predicted"/>
<dbReference type="Pfam" id="PF01872">
    <property type="entry name" value="RibD_C"/>
    <property type="match status" value="1"/>
</dbReference>
<reference evidence="10" key="1">
    <citation type="submission" date="2013-08" db="EMBL/GenBank/DDBJ databases">
        <authorList>
            <person name="Mendez C."/>
            <person name="Richter M."/>
            <person name="Ferrer M."/>
            <person name="Sanchez J."/>
        </authorList>
    </citation>
    <scope>NUCLEOTIDE SEQUENCE</scope>
</reference>
<keyword evidence="10" id="KW-0378">Hydrolase</keyword>
<sequence length="258" mass="27608">DGRIVGEGWHARAGEAHAEVMALRAAGSDAAGATAYVTLEPCAHHGRTPPCVDALLQAQVARVVFAVADPNPRVNGLGARRLREQGVQVESGLLAPEAHALNEGFFKRMRAGRPWVRVKVAMSLDGRTALANGESRWITGAAAREDVQHWRARSSAILTGVGTVLADDPRLDVRLSEPPSGPRLPLLRVVLDSRLRTPVDARLFALPGEVMLVSARPPPELETAHALRLASLSQRATVVTLQPDPCGRVSLPMTLDLL</sequence>
<keyword evidence="6" id="KW-0521">NADP</keyword>
<comment type="pathway">
    <text evidence="2">Cofactor biosynthesis; riboflavin biosynthesis; 5-amino-6-(D-ribitylamino)uracil from GTP: step 3/4.</text>
</comment>
<dbReference type="SUPFAM" id="SSF53597">
    <property type="entry name" value="Dihydrofolate reductase-like"/>
    <property type="match status" value="1"/>
</dbReference>
<accession>T0ZEF1</accession>
<dbReference type="InterPro" id="IPR016192">
    <property type="entry name" value="APOBEC/CMP_deaminase_Zn-bd"/>
</dbReference>
<keyword evidence="8" id="KW-0511">Multifunctional enzyme</keyword>
<feature type="non-terminal residue" evidence="10">
    <location>
        <position position="258"/>
    </location>
</feature>
<organism evidence="10">
    <name type="scientific">mine drainage metagenome</name>
    <dbReference type="NCBI Taxonomy" id="410659"/>
    <lineage>
        <taxon>unclassified sequences</taxon>
        <taxon>metagenomes</taxon>
        <taxon>ecological metagenomes</taxon>
    </lineage>
</organism>
<keyword evidence="3" id="KW-0686">Riboflavin biosynthesis</keyword>
<name>T0ZEF1_9ZZZZ</name>
<evidence type="ECO:0000259" key="9">
    <source>
        <dbReference type="PROSITE" id="PS51747"/>
    </source>
</evidence>
<dbReference type="GO" id="GO:0008835">
    <property type="term" value="F:diaminohydroxyphosphoribosylaminopyrimidine deaminase activity"/>
    <property type="evidence" value="ECO:0007669"/>
    <property type="project" value="UniProtKB-EC"/>
</dbReference>
<dbReference type="GO" id="GO:0009231">
    <property type="term" value="P:riboflavin biosynthetic process"/>
    <property type="evidence" value="ECO:0007669"/>
    <property type="project" value="UniProtKB-UniPathway"/>
</dbReference>
<dbReference type="InterPro" id="IPR050765">
    <property type="entry name" value="Riboflavin_Biosynth_HTPR"/>
</dbReference>
<dbReference type="PROSITE" id="PS00903">
    <property type="entry name" value="CYT_DCMP_DEAMINASES_1"/>
    <property type="match status" value="1"/>
</dbReference>
<dbReference type="SUPFAM" id="SSF53927">
    <property type="entry name" value="Cytidine deaminase-like"/>
    <property type="match status" value="1"/>
</dbReference>
<dbReference type="GO" id="GO:0008270">
    <property type="term" value="F:zinc ion binding"/>
    <property type="evidence" value="ECO:0007669"/>
    <property type="project" value="InterPro"/>
</dbReference>
<dbReference type="Gene3D" id="3.40.430.10">
    <property type="entry name" value="Dihydrofolate Reductase, subunit A"/>
    <property type="match status" value="1"/>
</dbReference>
<dbReference type="InterPro" id="IPR002734">
    <property type="entry name" value="RibDG_C"/>
</dbReference>
<evidence type="ECO:0000256" key="4">
    <source>
        <dbReference type="ARBA" id="ARBA00022723"/>
    </source>
</evidence>
<dbReference type="UniPathway" id="UPA00275">
    <property type="reaction ID" value="UER00401"/>
</dbReference>
<keyword evidence="7" id="KW-0560">Oxidoreductase</keyword>
<dbReference type="CDD" id="cd01284">
    <property type="entry name" value="Riboflavin_deaminase-reductase"/>
    <property type="match status" value="1"/>
</dbReference>
<dbReference type="EC" id="3.5.4.26" evidence="10"/>
<evidence type="ECO:0000256" key="7">
    <source>
        <dbReference type="ARBA" id="ARBA00023002"/>
    </source>
</evidence>